<evidence type="ECO:0000313" key="3">
    <source>
        <dbReference type="Proteomes" id="UP000237056"/>
    </source>
</evidence>
<feature type="signal peptide" evidence="1">
    <location>
        <begin position="1"/>
        <end position="20"/>
    </location>
</feature>
<dbReference type="PANTHER" id="PTHR12558:SF13">
    <property type="entry name" value="CELL DIVISION CYCLE PROTEIN 27 HOMOLOG"/>
    <property type="match status" value="1"/>
</dbReference>
<dbReference type="RefSeq" id="WP_103725186.1">
    <property type="nucleotide sequence ID" value="NZ_PQNY01000003.1"/>
</dbReference>
<dbReference type="InterPro" id="IPR019734">
    <property type="entry name" value="TPR_rpt"/>
</dbReference>
<dbReference type="AlphaFoldDB" id="A0A2S4N9Z4"/>
<dbReference type="OrthoDB" id="638548at2"/>
<dbReference type="Gene3D" id="1.25.40.10">
    <property type="entry name" value="Tetratricopeptide repeat domain"/>
    <property type="match status" value="3"/>
</dbReference>
<proteinExistence type="predicted"/>
<evidence type="ECO:0000313" key="2">
    <source>
        <dbReference type="EMBL" id="POS02526.1"/>
    </source>
</evidence>
<dbReference type="SUPFAM" id="SSF81901">
    <property type="entry name" value="HCP-like"/>
    <property type="match status" value="1"/>
</dbReference>
<gene>
    <name evidence="2" type="ORF">Q361_10332</name>
</gene>
<sequence>MVKFRIYGFALMATTFAAKAQDLSQATKAIDAEQYEKAKTLLKQSFSANPANGKSAFLLGNIYLKQEVVDSAKIYFEKGLAAPNAGKLNSIGLAQIDLNADNVAAAQAKFDAVVKDLKKKDTEEYVFIARALMNADKPDYKKAITYLTKAKEINPSDTQVLLALGDAYYGERDQNNAYSAYRSAFYIDNTLIRAKMQMGVLLKGAKAYNEAMNAFNEVIGLNANYGPVYREMAETYYLWASNQPKTYDENIAKALSSYTKYMELTDYSLASRMRHADFLVLAKDYKALEAEANEMKKLDKVNPRVLRYLGYASYENGNVDGAISALNEYFVKGKKFIGYDYYYLGLAKIKKAIGADGKTVDATLLNSGIAELKKAVETQPSIASSFNELGVGYFKQKLYNVSSPILETALLSSENKNVFEDNMYYAISVFSENRLKDLKDMDKVAMDKADKAFDRVIVERPEYPDSYLYKARLNSSLEKDDVMAVNYQKFLDITLAKPADVVEKNKAKIIEAYNSLGAHFANSDKTKAKEFFGKTITLDATNKYALESLEKLKK</sequence>
<dbReference type="Proteomes" id="UP000237056">
    <property type="component" value="Unassembled WGS sequence"/>
</dbReference>
<evidence type="ECO:0000256" key="1">
    <source>
        <dbReference type="SAM" id="SignalP"/>
    </source>
</evidence>
<dbReference type="InterPro" id="IPR011990">
    <property type="entry name" value="TPR-like_helical_dom_sf"/>
</dbReference>
<comment type="caution">
    <text evidence="2">The sequence shown here is derived from an EMBL/GenBank/DDBJ whole genome shotgun (WGS) entry which is preliminary data.</text>
</comment>
<protein>
    <submittedName>
        <fullName evidence="2">Tetratricopeptide repeat protein</fullName>
    </submittedName>
</protein>
<dbReference type="SMART" id="SM00028">
    <property type="entry name" value="TPR"/>
    <property type="match status" value="7"/>
</dbReference>
<name>A0A2S4N9Z4_9FLAO</name>
<feature type="chain" id="PRO_5015646904" evidence="1">
    <location>
        <begin position="21"/>
        <end position="554"/>
    </location>
</feature>
<dbReference type="SUPFAM" id="SSF48452">
    <property type="entry name" value="TPR-like"/>
    <property type="match status" value="2"/>
</dbReference>
<keyword evidence="1" id="KW-0732">Signal</keyword>
<reference evidence="2 3" key="1">
    <citation type="submission" date="2018-01" db="EMBL/GenBank/DDBJ databases">
        <title>Genomic Encyclopedia of Type Strains, Phase I: the one thousand microbial genomes (KMG-I) project.</title>
        <authorList>
            <person name="Goeker M."/>
        </authorList>
    </citation>
    <scope>NUCLEOTIDE SEQUENCE [LARGE SCALE GENOMIC DNA]</scope>
    <source>
        <strain evidence="2 3">DSM 17960</strain>
    </source>
</reference>
<dbReference type="EMBL" id="PQNY01000003">
    <property type="protein sequence ID" value="POS02526.1"/>
    <property type="molecule type" value="Genomic_DNA"/>
</dbReference>
<dbReference type="PANTHER" id="PTHR12558">
    <property type="entry name" value="CELL DIVISION CYCLE 16,23,27"/>
    <property type="match status" value="1"/>
</dbReference>
<keyword evidence="3" id="KW-1185">Reference proteome</keyword>
<dbReference type="Pfam" id="PF13432">
    <property type="entry name" value="TPR_16"/>
    <property type="match status" value="1"/>
</dbReference>
<organism evidence="2 3">
    <name type="scientific">Flavobacterium croceum DSM 17960</name>
    <dbReference type="NCBI Taxonomy" id="1121886"/>
    <lineage>
        <taxon>Bacteria</taxon>
        <taxon>Pseudomonadati</taxon>
        <taxon>Bacteroidota</taxon>
        <taxon>Flavobacteriia</taxon>
        <taxon>Flavobacteriales</taxon>
        <taxon>Flavobacteriaceae</taxon>
        <taxon>Flavobacterium</taxon>
    </lineage>
</organism>
<accession>A0A2S4N9Z4</accession>